<dbReference type="Pfam" id="PF02912">
    <property type="entry name" value="Phe_tRNA-synt_N"/>
    <property type="match status" value="1"/>
</dbReference>
<evidence type="ECO:0000313" key="11">
    <source>
        <dbReference type="Proteomes" id="UP000247409"/>
    </source>
</evidence>
<keyword evidence="5" id="KW-0648">Protein biosynthesis</keyword>
<protein>
    <recommendedName>
        <fullName evidence="1">phenylalanine--tRNA ligase</fullName>
        <ecNumber evidence="1">6.1.1.20</ecNumber>
    </recommendedName>
</protein>
<comment type="caution">
    <text evidence="10">The sequence shown here is derived from an EMBL/GenBank/DDBJ whole genome shotgun (WGS) entry which is preliminary data.</text>
</comment>
<keyword evidence="8" id="KW-0175">Coiled coil</keyword>
<organism evidence="10 11">
    <name type="scientific">Gracilariopsis chorda</name>
    <dbReference type="NCBI Taxonomy" id="448386"/>
    <lineage>
        <taxon>Eukaryota</taxon>
        <taxon>Rhodophyta</taxon>
        <taxon>Florideophyceae</taxon>
        <taxon>Rhodymeniophycidae</taxon>
        <taxon>Gracilariales</taxon>
        <taxon>Gracilariaceae</taxon>
        <taxon>Gracilariopsis</taxon>
    </lineage>
</organism>
<evidence type="ECO:0000313" key="10">
    <source>
        <dbReference type="EMBL" id="PXF47552.1"/>
    </source>
</evidence>
<evidence type="ECO:0000256" key="2">
    <source>
        <dbReference type="ARBA" id="ARBA00022598"/>
    </source>
</evidence>
<dbReference type="AlphaFoldDB" id="A0A2V3IZG6"/>
<name>A0A2V3IZG6_9FLOR</name>
<proteinExistence type="predicted"/>
<dbReference type="PANTHER" id="PTHR11538:SF41">
    <property type="entry name" value="PHENYLALANINE--TRNA LIGASE, MITOCHONDRIAL"/>
    <property type="match status" value="1"/>
</dbReference>
<evidence type="ECO:0000259" key="9">
    <source>
        <dbReference type="PROSITE" id="PS50862"/>
    </source>
</evidence>
<gene>
    <name evidence="10" type="ORF">BWQ96_02696</name>
</gene>
<keyword evidence="11" id="KW-1185">Reference proteome</keyword>
<dbReference type="InterPro" id="IPR004188">
    <property type="entry name" value="Phe-tRNA_ligase_II_N"/>
</dbReference>
<dbReference type="OrthoDB" id="4457at2759"/>
<dbReference type="GO" id="GO:0006432">
    <property type="term" value="P:phenylalanyl-tRNA aminoacylation"/>
    <property type="evidence" value="ECO:0007669"/>
    <property type="project" value="InterPro"/>
</dbReference>
<keyword evidence="6" id="KW-0030">Aminoacyl-tRNA synthetase</keyword>
<evidence type="ECO:0000256" key="6">
    <source>
        <dbReference type="ARBA" id="ARBA00023146"/>
    </source>
</evidence>
<dbReference type="SUPFAM" id="SSF46589">
    <property type="entry name" value="tRNA-binding arm"/>
    <property type="match status" value="1"/>
</dbReference>
<dbReference type="InterPro" id="IPR002319">
    <property type="entry name" value="Phenylalanyl-tRNA_Synthase"/>
</dbReference>
<dbReference type="InterPro" id="IPR045864">
    <property type="entry name" value="aa-tRNA-synth_II/BPL/LPL"/>
</dbReference>
<dbReference type="Pfam" id="PF01409">
    <property type="entry name" value="tRNA-synt_2d"/>
    <property type="match status" value="1"/>
</dbReference>
<dbReference type="SUPFAM" id="SSF55681">
    <property type="entry name" value="Class II aaRS and biotin synthetases"/>
    <property type="match status" value="1"/>
</dbReference>
<keyword evidence="4" id="KW-0067">ATP-binding</keyword>
<feature type="domain" description="Aminoacyl-transfer RNA synthetases class-II family profile" evidence="9">
    <location>
        <begin position="183"/>
        <end position="282"/>
    </location>
</feature>
<reference evidence="10 11" key="1">
    <citation type="journal article" date="2018" name="Mol. Biol. Evol.">
        <title>Analysis of the draft genome of the red seaweed Gracilariopsis chorda provides insights into genome size evolution in Rhodophyta.</title>
        <authorList>
            <person name="Lee J."/>
            <person name="Yang E.C."/>
            <person name="Graf L."/>
            <person name="Yang J.H."/>
            <person name="Qiu H."/>
            <person name="Zel Zion U."/>
            <person name="Chan C.X."/>
            <person name="Stephens T.G."/>
            <person name="Weber A.P.M."/>
            <person name="Boo G.H."/>
            <person name="Boo S.M."/>
            <person name="Kim K.M."/>
            <person name="Shin Y."/>
            <person name="Jung M."/>
            <person name="Lee S.J."/>
            <person name="Yim H.S."/>
            <person name="Lee J.H."/>
            <person name="Bhattacharya D."/>
            <person name="Yoon H.S."/>
        </authorList>
    </citation>
    <scope>NUCLEOTIDE SEQUENCE [LARGE SCALE GENOMIC DNA]</scope>
    <source>
        <strain evidence="10 11">SKKU-2015</strain>
        <tissue evidence="10">Whole body</tissue>
    </source>
</reference>
<keyword evidence="2 10" id="KW-0436">Ligase</keyword>
<evidence type="ECO:0000256" key="7">
    <source>
        <dbReference type="ARBA" id="ARBA00049255"/>
    </source>
</evidence>
<evidence type="ECO:0000256" key="4">
    <source>
        <dbReference type="ARBA" id="ARBA00022840"/>
    </source>
</evidence>
<dbReference type="GO" id="GO:0000049">
    <property type="term" value="F:tRNA binding"/>
    <property type="evidence" value="ECO:0007669"/>
    <property type="project" value="InterPro"/>
</dbReference>
<accession>A0A2V3IZG6</accession>
<dbReference type="Gene3D" id="3.30.930.10">
    <property type="entry name" value="Bira Bifunctional Protein, Domain 2"/>
    <property type="match status" value="1"/>
</dbReference>
<evidence type="ECO:0000256" key="5">
    <source>
        <dbReference type="ARBA" id="ARBA00022917"/>
    </source>
</evidence>
<dbReference type="GO" id="GO:0005737">
    <property type="term" value="C:cytoplasm"/>
    <property type="evidence" value="ECO:0007669"/>
    <property type="project" value="InterPro"/>
</dbReference>
<comment type="catalytic activity">
    <reaction evidence="7">
        <text>tRNA(Phe) + L-phenylalanine + ATP = L-phenylalanyl-tRNA(Phe) + AMP + diphosphate + H(+)</text>
        <dbReference type="Rhea" id="RHEA:19413"/>
        <dbReference type="Rhea" id="RHEA-COMP:9668"/>
        <dbReference type="Rhea" id="RHEA-COMP:9699"/>
        <dbReference type="ChEBI" id="CHEBI:15378"/>
        <dbReference type="ChEBI" id="CHEBI:30616"/>
        <dbReference type="ChEBI" id="CHEBI:33019"/>
        <dbReference type="ChEBI" id="CHEBI:58095"/>
        <dbReference type="ChEBI" id="CHEBI:78442"/>
        <dbReference type="ChEBI" id="CHEBI:78531"/>
        <dbReference type="ChEBI" id="CHEBI:456215"/>
        <dbReference type="EC" id="6.1.1.20"/>
    </reaction>
</comment>
<dbReference type="EC" id="6.1.1.20" evidence="1"/>
<dbReference type="GO" id="GO:0004826">
    <property type="term" value="F:phenylalanine-tRNA ligase activity"/>
    <property type="evidence" value="ECO:0007669"/>
    <property type="project" value="UniProtKB-EC"/>
</dbReference>
<evidence type="ECO:0000256" key="1">
    <source>
        <dbReference type="ARBA" id="ARBA00012814"/>
    </source>
</evidence>
<keyword evidence="3" id="KW-0547">Nucleotide-binding</keyword>
<dbReference type="Proteomes" id="UP000247409">
    <property type="component" value="Unassembled WGS sequence"/>
</dbReference>
<dbReference type="STRING" id="448386.A0A2V3IZG6"/>
<dbReference type="EMBL" id="NBIV01000023">
    <property type="protein sequence ID" value="PXF47552.1"/>
    <property type="molecule type" value="Genomic_DNA"/>
</dbReference>
<dbReference type="InterPro" id="IPR006195">
    <property type="entry name" value="aa-tRNA-synth_II"/>
</dbReference>
<evidence type="ECO:0000256" key="8">
    <source>
        <dbReference type="SAM" id="Coils"/>
    </source>
</evidence>
<sequence length="330" mass="37245">MDSADLAFLSANFTVSKNSAHCPTLRCTNFTKNELRVVPPSRPRAVFPASATRACAKSTTQSLTAAEASVKDEVDKALQAIADATNEKEVEKLRVAFLGKKGSISSMVRQIGKLPAEERPKYGATVNVAKETVAKAIEERKKTIAEEQEEDDEWIDVTMPGLRPRKTVGRIHPLNSTMDIALDIFQRLGYEVVDDPDLNREIETDYYCFEALNCPADHPARDMQDTFYLDDSKKLLLRTQTSSVQIRYMQQNKPPFRIVAPGRVFRRDSVDATHSPIFHQIEILAIEKMGNLNLGHLKGTVDHFLQKMFGENIKTRYRGRSFPSRSQVWK</sequence>
<feature type="coiled-coil region" evidence="8">
    <location>
        <begin position="67"/>
        <end position="94"/>
    </location>
</feature>
<dbReference type="GO" id="GO:0005524">
    <property type="term" value="F:ATP binding"/>
    <property type="evidence" value="ECO:0007669"/>
    <property type="project" value="UniProtKB-KW"/>
</dbReference>
<dbReference type="PROSITE" id="PS50862">
    <property type="entry name" value="AA_TRNA_LIGASE_II"/>
    <property type="match status" value="1"/>
</dbReference>
<evidence type="ECO:0000256" key="3">
    <source>
        <dbReference type="ARBA" id="ARBA00022741"/>
    </source>
</evidence>
<dbReference type="InterPro" id="IPR010978">
    <property type="entry name" value="tRNA-bd_arm"/>
</dbReference>
<dbReference type="PANTHER" id="PTHR11538">
    <property type="entry name" value="PHENYLALANYL-TRNA SYNTHETASE"/>
    <property type="match status" value="1"/>
</dbReference>